<evidence type="ECO:0000313" key="5">
    <source>
        <dbReference type="Proteomes" id="UP000027222"/>
    </source>
</evidence>
<dbReference type="SMART" id="SM00672">
    <property type="entry name" value="CAP10"/>
    <property type="match status" value="1"/>
</dbReference>
<feature type="compositionally biased region" description="Pro residues" evidence="1">
    <location>
        <begin position="57"/>
        <end position="68"/>
    </location>
</feature>
<reference evidence="5" key="1">
    <citation type="journal article" date="2014" name="Proc. Natl. Acad. Sci. U.S.A.">
        <title>Extensive sampling of basidiomycete genomes demonstrates inadequacy of the white-rot/brown-rot paradigm for wood decay fungi.</title>
        <authorList>
            <person name="Riley R."/>
            <person name="Salamov A.A."/>
            <person name="Brown D.W."/>
            <person name="Nagy L.G."/>
            <person name="Floudas D."/>
            <person name="Held B.W."/>
            <person name="Levasseur A."/>
            <person name="Lombard V."/>
            <person name="Morin E."/>
            <person name="Otillar R."/>
            <person name="Lindquist E.A."/>
            <person name="Sun H."/>
            <person name="LaButti K.M."/>
            <person name="Schmutz J."/>
            <person name="Jabbour D."/>
            <person name="Luo H."/>
            <person name="Baker S.E."/>
            <person name="Pisabarro A.G."/>
            <person name="Walton J.D."/>
            <person name="Blanchette R.A."/>
            <person name="Henrissat B."/>
            <person name="Martin F."/>
            <person name="Cullen D."/>
            <person name="Hibbett D.S."/>
            <person name="Grigoriev I.V."/>
        </authorList>
    </citation>
    <scope>NUCLEOTIDE SEQUENCE [LARGE SCALE GENOMIC DNA]</scope>
    <source>
        <strain evidence="5">CBS 339.88</strain>
    </source>
</reference>
<dbReference type="EMBL" id="KL142398">
    <property type="protein sequence ID" value="KDR70234.1"/>
    <property type="molecule type" value="Genomic_DNA"/>
</dbReference>
<keyword evidence="2" id="KW-0472">Membrane</keyword>
<keyword evidence="5" id="KW-1185">Reference proteome</keyword>
<dbReference type="Proteomes" id="UP000027222">
    <property type="component" value="Unassembled WGS sequence"/>
</dbReference>
<keyword evidence="2" id="KW-0812">Transmembrane</keyword>
<evidence type="ECO:0000256" key="1">
    <source>
        <dbReference type="SAM" id="MobiDB-lite"/>
    </source>
</evidence>
<dbReference type="Pfam" id="PF05686">
    <property type="entry name" value="Glyco_transf_90"/>
    <property type="match status" value="1"/>
</dbReference>
<dbReference type="InterPro" id="IPR051091">
    <property type="entry name" value="O-Glucosyltr/Glycosyltrsf_90"/>
</dbReference>
<name>A0A067SRA3_GALM3</name>
<protein>
    <recommendedName>
        <fullName evidence="3">Glycosyl transferase CAP10 domain-containing protein</fullName>
    </recommendedName>
</protein>
<evidence type="ECO:0000313" key="4">
    <source>
        <dbReference type="EMBL" id="KDR70234.1"/>
    </source>
</evidence>
<organism evidence="4 5">
    <name type="scientific">Galerina marginata (strain CBS 339.88)</name>
    <dbReference type="NCBI Taxonomy" id="685588"/>
    <lineage>
        <taxon>Eukaryota</taxon>
        <taxon>Fungi</taxon>
        <taxon>Dikarya</taxon>
        <taxon>Basidiomycota</taxon>
        <taxon>Agaricomycotina</taxon>
        <taxon>Agaricomycetes</taxon>
        <taxon>Agaricomycetidae</taxon>
        <taxon>Agaricales</taxon>
        <taxon>Agaricineae</taxon>
        <taxon>Strophariaceae</taxon>
        <taxon>Galerina</taxon>
    </lineage>
</organism>
<evidence type="ECO:0000256" key="2">
    <source>
        <dbReference type="SAM" id="Phobius"/>
    </source>
</evidence>
<dbReference type="PANTHER" id="PTHR12203:SF118">
    <property type="entry name" value="BETA-1,2-XYLOSYLTRANSFERASE 1"/>
    <property type="match status" value="1"/>
</dbReference>
<dbReference type="InterPro" id="IPR006598">
    <property type="entry name" value="CAP10"/>
</dbReference>
<feature type="transmembrane region" description="Helical" evidence="2">
    <location>
        <begin position="12"/>
        <end position="31"/>
    </location>
</feature>
<dbReference type="OrthoDB" id="541052at2759"/>
<proteinExistence type="predicted"/>
<dbReference type="HOGENOM" id="CLU_005027_3_2_1"/>
<keyword evidence="2" id="KW-1133">Transmembrane helix</keyword>
<feature type="domain" description="Glycosyl transferase CAP10" evidence="3">
    <location>
        <begin position="315"/>
        <end position="599"/>
    </location>
</feature>
<feature type="region of interest" description="Disordered" evidence="1">
    <location>
        <begin position="48"/>
        <end position="76"/>
    </location>
</feature>
<dbReference type="AlphaFoldDB" id="A0A067SRA3"/>
<dbReference type="PANTHER" id="PTHR12203">
    <property type="entry name" value="KDEL LYS-ASP-GLU-LEU CONTAINING - RELATED"/>
    <property type="match status" value="1"/>
</dbReference>
<evidence type="ECO:0000259" key="3">
    <source>
        <dbReference type="SMART" id="SM00672"/>
    </source>
</evidence>
<gene>
    <name evidence="4" type="ORF">GALMADRAFT_160044</name>
</gene>
<accession>A0A067SRA3</accession>
<sequence>MTALRSRKSFKLFLLIIVAVLVVLPLIPHYLPVNRFIKVKASNASESRSSFYRSSPRPLPPEPTPTPTPTLGKHRYRPDGLLEVSEDGVHPIYELISRAEADWEVKLQGASRTLKEAVVEYRRRYKREPPKGFDLWWKYAKDHNVQLPDEYDQIYNDLEPFWGIEPLDLIEIHQENELEKDTYTIGKNDTGEVEVVTYAFEEGRYDQLIVGSRDVIELLRQIQDDLPPFHMTLSPHDGPGRLSDYGVKGAALEAAAGQTYVERDALPAVNSIGWVSACPPDSLARQKSINLDSPPPRPTKKTFIWNHQQSMDPCNHPDHFYHHGQFLSYNKGPSPQHGLVPEFSYCSTAIHHNVRIPVPYGWVEDIYPRSDDPEWDQKIDERLLWRGSNTGIYHNEISHWEDSHRDFLVSFANDLEGTIKLLPPNRARNEKLGHLREIRKSRINPAVMDVAFAGVPIACSPGICELLEEVYPWRNWQSIQEAGNYKYVIDVDGNGWSGRFKRLITSNALIFKSTIYPEWYTDRVAPWVHYVPIQIDLSDLHDALIFFRGDGNGDGAHEHLARKIAIAGRKWSKAFWRKEDLTSYFFRLILEYARLMNKDRESMSYSG</sequence>